<name>A0A2P7BJE0_9HYPH</name>
<dbReference type="Pfam" id="PF03795">
    <property type="entry name" value="YCII"/>
    <property type="match status" value="1"/>
</dbReference>
<reference evidence="4" key="1">
    <citation type="submission" date="2017-11" db="EMBL/GenBank/DDBJ databases">
        <authorList>
            <person name="Kuznetsova I."/>
            <person name="Sazanova A."/>
            <person name="Chirak E."/>
            <person name="Safronova V."/>
            <person name="Willems A."/>
        </authorList>
    </citation>
    <scope>NUCLEOTIDE SEQUENCE [LARGE SCALE GENOMIC DNA]</scope>
    <source>
        <strain evidence="4">STM 196</strain>
    </source>
</reference>
<dbReference type="EMBL" id="PGGO01000015">
    <property type="protein sequence ID" value="PSH66583.1"/>
    <property type="molecule type" value="Genomic_DNA"/>
</dbReference>
<evidence type="ECO:0000313" key="3">
    <source>
        <dbReference type="EMBL" id="PSH66583.1"/>
    </source>
</evidence>
<dbReference type="InterPro" id="IPR005545">
    <property type="entry name" value="YCII"/>
</dbReference>
<comment type="similarity">
    <text evidence="1">Belongs to the YciI family.</text>
</comment>
<dbReference type="NCBIfam" id="NF009502">
    <property type="entry name" value="PRK12863.1-1"/>
    <property type="match status" value="1"/>
</dbReference>
<protein>
    <recommendedName>
        <fullName evidence="2">YCII-related domain-containing protein</fullName>
    </recommendedName>
</protein>
<proteinExistence type="inferred from homology"/>
<dbReference type="Gene3D" id="3.30.70.1060">
    <property type="entry name" value="Dimeric alpha+beta barrel"/>
    <property type="match status" value="1"/>
</dbReference>
<organism evidence="3 4">
    <name type="scientific">Phyllobacterium brassicacearum</name>
    <dbReference type="NCBI Taxonomy" id="314235"/>
    <lineage>
        <taxon>Bacteria</taxon>
        <taxon>Pseudomonadati</taxon>
        <taxon>Pseudomonadota</taxon>
        <taxon>Alphaproteobacteria</taxon>
        <taxon>Hyphomicrobiales</taxon>
        <taxon>Phyllobacteriaceae</taxon>
        <taxon>Phyllobacterium</taxon>
    </lineage>
</organism>
<sequence length="96" mass="10440">MLYALLCTDKPDHLQVRLDTRAAHLDYLNGLSDQIKFAGPFLGEDGKPNGSLVVVDAADPMAAKNIAASDPYSKAGLFASVEIRPWNWAIKNPDNN</sequence>
<dbReference type="Proteomes" id="UP000241444">
    <property type="component" value="Unassembled WGS sequence"/>
</dbReference>
<dbReference type="RefSeq" id="WP_106712659.1">
    <property type="nucleotide sequence ID" value="NZ_PGGO01000015.1"/>
</dbReference>
<gene>
    <name evidence="3" type="ORF">CU102_18895</name>
</gene>
<keyword evidence="4" id="KW-1185">Reference proteome</keyword>
<dbReference type="SUPFAM" id="SSF54909">
    <property type="entry name" value="Dimeric alpha+beta barrel"/>
    <property type="match status" value="1"/>
</dbReference>
<evidence type="ECO:0000256" key="1">
    <source>
        <dbReference type="ARBA" id="ARBA00007689"/>
    </source>
</evidence>
<feature type="domain" description="YCII-related" evidence="2">
    <location>
        <begin position="1"/>
        <end position="87"/>
    </location>
</feature>
<dbReference type="AlphaFoldDB" id="A0A2P7BJE0"/>
<dbReference type="PANTHER" id="PTHR33606:SF3">
    <property type="entry name" value="PROTEIN YCII"/>
    <property type="match status" value="1"/>
</dbReference>
<accession>A0A2P7BJE0</accession>
<comment type="caution">
    <text evidence="3">The sequence shown here is derived from an EMBL/GenBank/DDBJ whole genome shotgun (WGS) entry which is preliminary data.</text>
</comment>
<dbReference type="OrthoDB" id="2293521at2"/>
<dbReference type="InterPro" id="IPR011008">
    <property type="entry name" value="Dimeric_a/b-barrel"/>
</dbReference>
<dbReference type="InterPro" id="IPR051807">
    <property type="entry name" value="Sec-metab_biosynth-assoc"/>
</dbReference>
<evidence type="ECO:0000259" key="2">
    <source>
        <dbReference type="Pfam" id="PF03795"/>
    </source>
</evidence>
<dbReference type="PANTHER" id="PTHR33606">
    <property type="entry name" value="PROTEIN YCII"/>
    <property type="match status" value="1"/>
</dbReference>
<evidence type="ECO:0000313" key="4">
    <source>
        <dbReference type="Proteomes" id="UP000241444"/>
    </source>
</evidence>